<keyword evidence="3" id="KW-0862">Zinc</keyword>
<dbReference type="PROSITE" id="PS50089">
    <property type="entry name" value="ZF_RING_2"/>
    <property type="match status" value="1"/>
</dbReference>
<evidence type="ECO:0000259" key="6">
    <source>
        <dbReference type="PROSITE" id="PS50089"/>
    </source>
</evidence>
<dbReference type="InterPro" id="IPR013083">
    <property type="entry name" value="Znf_RING/FYVE/PHD"/>
</dbReference>
<dbReference type="Gene3D" id="3.30.40.10">
    <property type="entry name" value="Zinc/RING finger domain, C3HC4 (zinc finger)"/>
    <property type="match status" value="1"/>
</dbReference>
<reference evidence="8" key="1">
    <citation type="journal article" date="2022" name="bioRxiv">
        <title>Sequencing and chromosome-scale assembly of the giantPleurodeles waltlgenome.</title>
        <authorList>
            <person name="Brown T."/>
            <person name="Elewa A."/>
            <person name="Iarovenko S."/>
            <person name="Subramanian E."/>
            <person name="Araus A.J."/>
            <person name="Petzold A."/>
            <person name="Susuki M."/>
            <person name="Suzuki K.-i.T."/>
            <person name="Hayashi T."/>
            <person name="Toyoda A."/>
            <person name="Oliveira C."/>
            <person name="Osipova E."/>
            <person name="Leigh N.D."/>
            <person name="Simon A."/>
            <person name="Yun M.H."/>
        </authorList>
    </citation>
    <scope>NUCLEOTIDE SEQUENCE</scope>
    <source>
        <strain evidence="8">20211129_DDA</strain>
        <tissue evidence="8">Liver</tissue>
    </source>
</reference>
<feature type="domain" description="B box-type" evidence="7">
    <location>
        <begin position="109"/>
        <end position="150"/>
    </location>
</feature>
<dbReference type="Gene3D" id="3.30.160.60">
    <property type="entry name" value="Classic Zinc Finger"/>
    <property type="match status" value="1"/>
</dbReference>
<name>A0AAV7Q3R5_PLEWA</name>
<dbReference type="InterPro" id="IPR001841">
    <property type="entry name" value="Znf_RING"/>
</dbReference>
<comment type="caution">
    <text evidence="8">The sequence shown here is derived from an EMBL/GenBank/DDBJ whole genome shotgun (WGS) entry which is preliminary data.</text>
</comment>
<dbReference type="CDD" id="cd16594">
    <property type="entry name" value="RING-HC_TRIM7-like_C-IV"/>
    <property type="match status" value="1"/>
</dbReference>
<dbReference type="SUPFAM" id="SSF57845">
    <property type="entry name" value="B-box zinc-binding domain"/>
    <property type="match status" value="1"/>
</dbReference>
<keyword evidence="5" id="KW-0175">Coiled coil</keyword>
<evidence type="ECO:0000256" key="4">
    <source>
        <dbReference type="PROSITE-ProRule" id="PRU00024"/>
    </source>
</evidence>
<evidence type="ECO:0000256" key="3">
    <source>
        <dbReference type="ARBA" id="ARBA00022833"/>
    </source>
</evidence>
<sequence>MAPKRKRGARAESARTSMRNMAAANHLQSLKEEASCSICLEYFTDPVFVECGHTFCLSCITRCWGALQTDFACPQCRKTSQNKTLRPNIQMANVVEIAKQLQVSIATPQKENLCREHEENLKMFCEDDQEPICVVCSVSRNHKPHTVLPILEAVQEYKEKFQRCLDPLKKKLEDILELHQKEEMKLKQLEAKFKRQRERIANEFEKLKQFLEKENSCYLKNLEEEENNNLQSIKETVTKLEEQESDLRSQITEIESKCKQQDVELLKDVKSTLSRYENMKAQVESYGTFKRKEEKIEEEEEVDLQIKIIKSLECTNQGLRVQKPQLQYTKKTLKSQIDL</sequence>
<dbReference type="EMBL" id="JANPWB010000010">
    <property type="protein sequence ID" value="KAJ1134963.1"/>
    <property type="molecule type" value="Genomic_DNA"/>
</dbReference>
<dbReference type="PANTHER" id="PTHR24103">
    <property type="entry name" value="E3 UBIQUITIN-PROTEIN LIGASE TRIM"/>
    <property type="match status" value="1"/>
</dbReference>
<evidence type="ECO:0000256" key="1">
    <source>
        <dbReference type="ARBA" id="ARBA00022723"/>
    </source>
</evidence>
<dbReference type="PROSITE" id="PS50119">
    <property type="entry name" value="ZF_BBOX"/>
    <property type="match status" value="1"/>
</dbReference>
<keyword evidence="1" id="KW-0479">Metal-binding</keyword>
<keyword evidence="9" id="KW-1185">Reference proteome</keyword>
<evidence type="ECO:0000256" key="5">
    <source>
        <dbReference type="SAM" id="Coils"/>
    </source>
</evidence>
<dbReference type="AlphaFoldDB" id="A0AAV7Q3R5"/>
<dbReference type="Pfam" id="PF00643">
    <property type="entry name" value="zf-B_box"/>
    <property type="match status" value="1"/>
</dbReference>
<feature type="coiled-coil region" evidence="5">
    <location>
        <begin position="169"/>
        <end position="257"/>
    </location>
</feature>
<protein>
    <submittedName>
        <fullName evidence="8">Uncharacterized protein</fullName>
    </submittedName>
</protein>
<dbReference type="SMART" id="SM00336">
    <property type="entry name" value="BBOX"/>
    <property type="match status" value="1"/>
</dbReference>
<proteinExistence type="predicted"/>
<dbReference type="CDD" id="cd19762">
    <property type="entry name" value="Bbox2_TRIM7-like"/>
    <property type="match status" value="1"/>
</dbReference>
<evidence type="ECO:0000259" key="7">
    <source>
        <dbReference type="PROSITE" id="PS50119"/>
    </source>
</evidence>
<dbReference type="PROSITE" id="PS00518">
    <property type="entry name" value="ZF_RING_1"/>
    <property type="match status" value="1"/>
</dbReference>
<evidence type="ECO:0000313" key="9">
    <source>
        <dbReference type="Proteomes" id="UP001066276"/>
    </source>
</evidence>
<evidence type="ECO:0000256" key="2">
    <source>
        <dbReference type="ARBA" id="ARBA00022771"/>
    </source>
</evidence>
<evidence type="ECO:0000313" key="8">
    <source>
        <dbReference type="EMBL" id="KAJ1134963.1"/>
    </source>
</evidence>
<gene>
    <name evidence="8" type="ORF">NDU88_001409</name>
</gene>
<keyword evidence="2 4" id="KW-0863">Zinc-finger</keyword>
<dbReference type="SUPFAM" id="SSF57850">
    <property type="entry name" value="RING/U-box"/>
    <property type="match status" value="1"/>
</dbReference>
<accession>A0AAV7Q3R5</accession>
<dbReference type="InterPro" id="IPR050143">
    <property type="entry name" value="TRIM/RBCC"/>
</dbReference>
<feature type="domain" description="RING-type" evidence="6">
    <location>
        <begin position="36"/>
        <end position="77"/>
    </location>
</feature>
<dbReference type="InterPro" id="IPR000315">
    <property type="entry name" value="Znf_B-box"/>
</dbReference>
<dbReference type="SMART" id="SM00184">
    <property type="entry name" value="RING"/>
    <property type="match status" value="1"/>
</dbReference>
<dbReference type="Proteomes" id="UP001066276">
    <property type="component" value="Chromosome 6"/>
</dbReference>
<dbReference type="Pfam" id="PF15227">
    <property type="entry name" value="zf-C3HC4_4"/>
    <property type="match status" value="1"/>
</dbReference>
<dbReference type="InterPro" id="IPR017907">
    <property type="entry name" value="Znf_RING_CS"/>
</dbReference>
<organism evidence="8 9">
    <name type="scientific">Pleurodeles waltl</name>
    <name type="common">Iberian ribbed newt</name>
    <dbReference type="NCBI Taxonomy" id="8319"/>
    <lineage>
        <taxon>Eukaryota</taxon>
        <taxon>Metazoa</taxon>
        <taxon>Chordata</taxon>
        <taxon>Craniata</taxon>
        <taxon>Vertebrata</taxon>
        <taxon>Euteleostomi</taxon>
        <taxon>Amphibia</taxon>
        <taxon>Batrachia</taxon>
        <taxon>Caudata</taxon>
        <taxon>Salamandroidea</taxon>
        <taxon>Salamandridae</taxon>
        <taxon>Pleurodelinae</taxon>
        <taxon>Pleurodeles</taxon>
    </lineage>
</organism>
<dbReference type="GO" id="GO:0008270">
    <property type="term" value="F:zinc ion binding"/>
    <property type="evidence" value="ECO:0007669"/>
    <property type="project" value="UniProtKB-KW"/>
</dbReference>